<dbReference type="InterPro" id="IPR014038">
    <property type="entry name" value="EF1B_bsu/dsu_GNE"/>
</dbReference>
<evidence type="ECO:0000256" key="8">
    <source>
        <dbReference type="ARBA" id="ARBA00022917"/>
    </source>
</evidence>
<dbReference type="InterPro" id="IPR044814">
    <property type="entry name" value="Terpene_cyclase_plant_C1"/>
</dbReference>
<dbReference type="SMART" id="SM00888">
    <property type="entry name" value="EF1_GNE"/>
    <property type="match status" value="1"/>
</dbReference>
<dbReference type="SUPFAM" id="SSF48576">
    <property type="entry name" value="Terpenoid synthases"/>
    <property type="match status" value="1"/>
</dbReference>
<dbReference type="Pfam" id="PF00736">
    <property type="entry name" value="EF1_GNE"/>
    <property type="match status" value="1"/>
</dbReference>
<evidence type="ECO:0000256" key="3">
    <source>
        <dbReference type="ARBA" id="ARBA00007411"/>
    </source>
</evidence>
<feature type="compositionally biased region" description="Low complexity" evidence="11">
    <location>
        <begin position="715"/>
        <end position="729"/>
    </location>
</feature>
<keyword evidence="6" id="KW-0251">Elongation factor</keyword>
<dbReference type="EMBL" id="JAINDJ010000006">
    <property type="protein sequence ID" value="KAG9443542.1"/>
    <property type="molecule type" value="Genomic_DNA"/>
</dbReference>
<accession>A0AAV7E3X9</accession>
<keyword evidence="5" id="KW-0479">Metal-binding</keyword>
<evidence type="ECO:0000256" key="5">
    <source>
        <dbReference type="ARBA" id="ARBA00022723"/>
    </source>
</evidence>
<organism evidence="13 14">
    <name type="scientific">Aristolochia fimbriata</name>
    <name type="common">White veined hardy Dutchman's pipe vine</name>
    <dbReference type="NCBI Taxonomy" id="158543"/>
    <lineage>
        <taxon>Eukaryota</taxon>
        <taxon>Viridiplantae</taxon>
        <taxon>Streptophyta</taxon>
        <taxon>Embryophyta</taxon>
        <taxon>Tracheophyta</taxon>
        <taxon>Spermatophyta</taxon>
        <taxon>Magnoliopsida</taxon>
        <taxon>Magnoliidae</taxon>
        <taxon>Piperales</taxon>
        <taxon>Aristolochiaceae</taxon>
        <taxon>Aristolochia</taxon>
    </lineage>
</organism>
<dbReference type="GO" id="GO:0016102">
    <property type="term" value="P:diterpenoid biosynthetic process"/>
    <property type="evidence" value="ECO:0007669"/>
    <property type="project" value="InterPro"/>
</dbReference>
<comment type="subunit">
    <text evidence="4">EF-1 is composed of 4 subunits: alpha, beta (1B-alpha=beta'), delta (1B-beta), and gamma (1B-gamma).</text>
</comment>
<gene>
    <name evidence="13" type="ORF">H6P81_014882</name>
</gene>
<dbReference type="Gene3D" id="1.50.10.130">
    <property type="entry name" value="Terpene synthase, N-terminal domain"/>
    <property type="match status" value="1"/>
</dbReference>
<comment type="caution">
    <text evidence="13">The sequence shown here is derived from an EMBL/GenBank/DDBJ whole genome shotgun (WGS) entry which is preliminary data.</text>
</comment>
<keyword evidence="8" id="KW-0648">Protein biosynthesis</keyword>
<dbReference type="InterPro" id="IPR050148">
    <property type="entry name" value="Terpene_synthase-like"/>
</dbReference>
<evidence type="ECO:0000256" key="1">
    <source>
        <dbReference type="ARBA" id="ARBA00001946"/>
    </source>
</evidence>
<dbReference type="InterPro" id="IPR008949">
    <property type="entry name" value="Isoprenoid_synthase_dom_sf"/>
</dbReference>
<evidence type="ECO:0000256" key="11">
    <source>
        <dbReference type="SAM" id="MobiDB-lite"/>
    </source>
</evidence>
<evidence type="ECO:0000256" key="7">
    <source>
        <dbReference type="ARBA" id="ARBA00022842"/>
    </source>
</evidence>
<sequence length="837" mass="94896">MALHQQVFPSSTPTLSNFANISISSRRLKAPRVANSRRFSSNSFTSSLQQAFTRRSANYGPSICNNDFIQSLTSKFENRHLLQQQEARHEHSTSHEQQLIKKGEKYTRRVEELKEYAKHLLVHGKDQLAALQMIDTLKRLGVGYLFQDDINGLLCHILDYFSGGCKMEKEMDLYSTALLFRLCRQDGYMVKQDVFNRFLDKNGNFQANLCTDTEGNLSLYDASFLVLEDEPVLDEARAFSTKNLKDHLILGEHLHHNLKDKVVHALEAPYHWNAPILEAVWFINTYKREENIDPKLLELAKLEHNLRQVTYQSELKSSSMWWMNTGLPQNLCFSRDRLAECYLWALCTNYSPQYSNARLVSTRINQLITTIDDIYDLYGSLDELERFTDVIARWDINAIEQLPGYMQLPFFVLFNCVNELACTNFQEQGRNFLPYLKGLWAEFCKSQLQEARWFYGGYTPTLDEYLENGVCSVSGILIIGSAYVSSMKADPSNDIVKSSSDIPEIAKWSSTILRLWDDLGTSTDEISRGDVHKSIQCYMSATGASKEVAQQHMKNLIDEAWKKANKDLIVGSHFPRDYVDIALGLARITYFFYGGEEDKFGTPKFPRPSRRSSQQRKQAEQEKGLVIITEMAVTLSNLNLDSGIKKLDEYLLSRSYITGYQASKDDLLVYSALSQVPSAEYVNVSRWYNHITALLRISGVSGEGKGVNVELASVAEAPSSPAPAETKAPAAEDDDDDDLDLFGEETEEEKKAAEERAAVAKASAKKKESGKSSVLLDVKPWDDETDMKKLEEAVRNVKAEGLLWGASKLVPTTLHPNLLMSTFRAVISLLSTKFRFL</sequence>
<comment type="similarity">
    <text evidence="9">Belongs to the terpene synthase family. Tpsb subfamily.</text>
</comment>
<dbReference type="SFLD" id="SFLDG01019">
    <property type="entry name" value="Terpene_Cyclase_Like_1_C_Termi"/>
    <property type="match status" value="1"/>
</dbReference>
<dbReference type="Pfam" id="PF03936">
    <property type="entry name" value="Terpene_synth_C"/>
    <property type="match status" value="1"/>
</dbReference>
<evidence type="ECO:0000256" key="2">
    <source>
        <dbReference type="ARBA" id="ARBA00004721"/>
    </source>
</evidence>
<dbReference type="PROSITE" id="PS00824">
    <property type="entry name" value="EF1BD_1"/>
    <property type="match status" value="1"/>
</dbReference>
<dbReference type="InterPro" id="IPR001326">
    <property type="entry name" value="Transl_elong_EF1B_B/D_CS"/>
</dbReference>
<dbReference type="CDD" id="cd00684">
    <property type="entry name" value="Terpene_cyclase_plant_C1"/>
    <property type="match status" value="1"/>
</dbReference>
<dbReference type="FunFam" id="3.30.70.60:FF:000001">
    <property type="entry name" value="Elongation factor 1-beta 1 like"/>
    <property type="match status" value="1"/>
</dbReference>
<dbReference type="InterPro" id="IPR036219">
    <property type="entry name" value="eEF-1beta-like_sf"/>
</dbReference>
<feature type="region of interest" description="Disordered" evidence="11">
    <location>
        <begin position="602"/>
        <end position="621"/>
    </location>
</feature>
<comment type="cofactor">
    <cofactor evidence="1">
        <name>Mg(2+)</name>
        <dbReference type="ChEBI" id="CHEBI:18420"/>
    </cofactor>
</comment>
<feature type="region of interest" description="Disordered" evidence="11">
    <location>
        <begin position="715"/>
        <end position="739"/>
    </location>
</feature>
<evidence type="ECO:0000256" key="6">
    <source>
        <dbReference type="ARBA" id="ARBA00022768"/>
    </source>
</evidence>
<dbReference type="FunFam" id="1.20.1050.130:FF:000006">
    <property type="entry name" value="Elongation factor 1-delta 1"/>
    <property type="match status" value="1"/>
</dbReference>
<keyword evidence="14" id="KW-1185">Reference proteome</keyword>
<dbReference type="GO" id="GO:0010333">
    <property type="term" value="F:terpene synthase activity"/>
    <property type="evidence" value="ECO:0007669"/>
    <property type="project" value="InterPro"/>
</dbReference>
<dbReference type="InterPro" id="IPR036282">
    <property type="entry name" value="Glutathione-S-Trfase_C_sf"/>
</dbReference>
<evidence type="ECO:0000256" key="9">
    <source>
        <dbReference type="ARBA" id="ARBA00033744"/>
    </source>
</evidence>
<dbReference type="GO" id="GO:0051762">
    <property type="term" value="P:sesquiterpene biosynthetic process"/>
    <property type="evidence" value="ECO:0007669"/>
    <property type="project" value="UniProtKB-ARBA"/>
</dbReference>
<proteinExistence type="inferred from homology"/>
<dbReference type="InterPro" id="IPR005630">
    <property type="entry name" value="Terpene_synthase_metal-bd"/>
</dbReference>
<dbReference type="Gene3D" id="3.30.70.60">
    <property type="match status" value="1"/>
</dbReference>
<dbReference type="Gene3D" id="1.20.1050.130">
    <property type="match status" value="1"/>
</dbReference>
<protein>
    <recommendedName>
        <fullName evidence="12">Translation elongation factor EF1B beta/delta subunit guanine nucleotide exchange domain-containing protein</fullName>
    </recommendedName>
</protein>
<dbReference type="InterPro" id="IPR008930">
    <property type="entry name" value="Terpenoid_cyclase/PrenylTrfase"/>
</dbReference>
<dbReference type="Pfam" id="PF01397">
    <property type="entry name" value="Terpene_synth"/>
    <property type="match status" value="1"/>
</dbReference>
<dbReference type="SFLD" id="SFLDS00005">
    <property type="entry name" value="Isoprenoid_Synthase_Type_I"/>
    <property type="match status" value="1"/>
</dbReference>
<dbReference type="CDD" id="cd00292">
    <property type="entry name" value="EF1B"/>
    <property type="match status" value="1"/>
</dbReference>
<dbReference type="GO" id="GO:0000287">
    <property type="term" value="F:magnesium ion binding"/>
    <property type="evidence" value="ECO:0007669"/>
    <property type="project" value="InterPro"/>
</dbReference>
<dbReference type="FunFam" id="1.10.600.10:FF:000007">
    <property type="entry name" value="Isoprene synthase, chloroplastic"/>
    <property type="match status" value="1"/>
</dbReference>
<comment type="similarity">
    <text evidence="10">Belongs to the terpene synthase family. Tpsa subfamily.</text>
</comment>
<feature type="domain" description="Translation elongation factor EF1B beta/delta subunit guanine nucleotide exchange" evidence="12">
    <location>
        <begin position="771"/>
        <end position="830"/>
    </location>
</feature>
<dbReference type="InterPro" id="IPR034741">
    <property type="entry name" value="Terpene_cyclase-like_1_C"/>
</dbReference>
<dbReference type="InterPro" id="IPR036965">
    <property type="entry name" value="Terpene_synth_N_sf"/>
</dbReference>
<dbReference type="InterPro" id="IPR001906">
    <property type="entry name" value="Terpene_synth_N"/>
</dbReference>
<evidence type="ECO:0000259" key="12">
    <source>
        <dbReference type="SMART" id="SM00888"/>
    </source>
</evidence>
<dbReference type="PANTHER" id="PTHR31225:SF252">
    <property type="entry name" value="TERPENE SYNTHASE 12-RELATED"/>
    <property type="match status" value="1"/>
</dbReference>
<evidence type="ECO:0000256" key="10">
    <source>
        <dbReference type="ARBA" id="ARBA00038405"/>
    </source>
</evidence>
<name>A0AAV7E3X9_ARIFI</name>
<dbReference type="GO" id="GO:0003746">
    <property type="term" value="F:translation elongation factor activity"/>
    <property type="evidence" value="ECO:0007669"/>
    <property type="project" value="UniProtKB-KW"/>
</dbReference>
<reference evidence="13 14" key="1">
    <citation type="submission" date="2021-07" db="EMBL/GenBank/DDBJ databases">
        <title>The Aristolochia fimbriata genome: insights into angiosperm evolution, floral development and chemical biosynthesis.</title>
        <authorList>
            <person name="Jiao Y."/>
        </authorList>
    </citation>
    <scope>NUCLEOTIDE SEQUENCE [LARGE SCALE GENOMIC DNA]</scope>
    <source>
        <strain evidence="13">IBCAS-2021</strain>
        <tissue evidence="13">Leaf</tissue>
    </source>
</reference>
<dbReference type="SUPFAM" id="SSF54984">
    <property type="entry name" value="eEF-1beta-like"/>
    <property type="match status" value="1"/>
</dbReference>
<dbReference type="InterPro" id="IPR014717">
    <property type="entry name" value="Transl_elong_EF1B/ribsomal_bS6"/>
</dbReference>
<evidence type="ECO:0000313" key="14">
    <source>
        <dbReference type="Proteomes" id="UP000825729"/>
    </source>
</evidence>
<comment type="similarity">
    <text evidence="3">Belongs to the EF-1-beta/EF-1-delta family.</text>
</comment>
<dbReference type="SUPFAM" id="SSF48239">
    <property type="entry name" value="Terpenoid cyclases/Protein prenyltransferases"/>
    <property type="match status" value="1"/>
</dbReference>
<dbReference type="Proteomes" id="UP000825729">
    <property type="component" value="Unassembled WGS sequence"/>
</dbReference>
<dbReference type="SUPFAM" id="SSF47616">
    <property type="entry name" value="GST C-terminal domain-like"/>
    <property type="match status" value="1"/>
</dbReference>
<keyword evidence="7" id="KW-0460">Magnesium</keyword>
<dbReference type="PANTHER" id="PTHR31225">
    <property type="entry name" value="OS04G0344100 PROTEIN-RELATED"/>
    <property type="match status" value="1"/>
</dbReference>
<evidence type="ECO:0000256" key="4">
    <source>
        <dbReference type="ARBA" id="ARBA00011606"/>
    </source>
</evidence>
<dbReference type="FunFam" id="1.50.10.130:FF:000001">
    <property type="entry name" value="Isoprene synthase, chloroplastic"/>
    <property type="match status" value="1"/>
</dbReference>
<evidence type="ECO:0000313" key="13">
    <source>
        <dbReference type="EMBL" id="KAG9443542.1"/>
    </source>
</evidence>
<comment type="pathway">
    <text evidence="2">Secondary metabolite biosynthesis; terpenoid biosynthesis.</text>
</comment>
<dbReference type="Gene3D" id="1.10.600.10">
    <property type="entry name" value="Farnesyl Diphosphate Synthase"/>
    <property type="match status" value="1"/>
</dbReference>
<dbReference type="AlphaFoldDB" id="A0AAV7E3X9"/>